<dbReference type="InterPro" id="IPR013529">
    <property type="entry name" value="Glyco_hydro_42_N"/>
</dbReference>
<sequence length="773" mass="87149">MKQLILRVKYLLVTSLLVCSSFACAQSIEEKITTLKALISEAENQKIDAEREKMTIRTAEQFLIWADWDEVNQSTNEAFYAVHPVYKSDPAAHAAALPVFERDSVNTLLSQSIDELTLVIAGDIVRKPAVVADFGKVELSDGQLWQDGKPVFIASYTWKTDEEATNQYFGNLSSQYIAPNHITNEQLDVNQWAIADVKAKKDDKRIGQVFVSHSAIPNWAHENYVDFTVGERLFSKFDIDNPDARLLYSAMFDAFVPELKGQRSTELGYMLFNEPSFFTEEGKWNSGPVSNSTMAKFRVWLADKHGEIASLNNLWDTSFNDFDSVELAIPIASNLKGTAIWFDWARFNQSRVVDWFVFLNDEIDKHDSEAKTHIKLMPWLWNENARDHGMDFEALLELGDIIGFDAESSYTHAWKTPEYLTDYSFDWQSPMMSFDFFSSVQLGQLLWDSENHFLMNGGFQLKDINPNYVSAVYWLAATHGLSGTSTWVWGRDADGSTLKRGGYGSSHIVAASQQPLVLHAVTRTFMDLSAHGEDIVLLQNQPKPIRIFYSESSAIAQQDYMTSIRDSYKHLYFDGMALGFVTQNILNKKADDWGIVVISQTEYVTDAEFAAIQAYVDRGGVVFKDAKSLQYNEYGMARAVELTAGKGLVVEYTDETDLHNQLMDKAKEDNLLPKFNVEQLNHTGTKTVAWRSAKREDGSVVTSLVNAGKELSTVTLSSRDEGFELVADNLLLGQTSNLTFVLAPMETRFLALTFTASETSEVPWHTFNSDPTT</sequence>
<dbReference type="EC" id="3.2.1.23" evidence="6"/>
<proteinExistence type="predicted"/>
<gene>
    <name evidence="6" type="ORF">RS130_18230</name>
</gene>
<dbReference type="GO" id="GO:0004565">
    <property type="term" value="F:beta-galactosidase activity"/>
    <property type="evidence" value="ECO:0007669"/>
    <property type="project" value="UniProtKB-EC"/>
</dbReference>
<dbReference type="Gene3D" id="3.20.20.80">
    <property type="entry name" value="Glycosidases"/>
    <property type="match status" value="1"/>
</dbReference>
<dbReference type="Pfam" id="PF02449">
    <property type="entry name" value="Glyco_hydro_42"/>
    <property type="match status" value="1"/>
</dbReference>
<feature type="coiled-coil region" evidence="3">
    <location>
        <begin position="25"/>
        <end position="59"/>
    </location>
</feature>
<dbReference type="EMBL" id="JAWDIO010000002">
    <property type="protein sequence ID" value="MDU0355576.1"/>
    <property type="molecule type" value="Genomic_DNA"/>
</dbReference>
<dbReference type="SUPFAM" id="SSF51445">
    <property type="entry name" value="(Trans)glycosidases"/>
    <property type="match status" value="1"/>
</dbReference>
<keyword evidence="2 6" id="KW-0326">Glycosidase</keyword>
<evidence type="ECO:0000256" key="4">
    <source>
        <dbReference type="SAM" id="SignalP"/>
    </source>
</evidence>
<evidence type="ECO:0000259" key="5">
    <source>
        <dbReference type="Pfam" id="PF02449"/>
    </source>
</evidence>
<dbReference type="RefSeq" id="WP_316027110.1">
    <property type="nucleotide sequence ID" value="NZ_JAWDIO010000002.1"/>
</dbReference>
<keyword evidence="4" id="KW-0732">Signal</keyword>
<dbReference type="InterPro" id="IPR029062">
    <property type="entry name" value="Class_I_gatase-like"/>
</dbReference>
<evidence type="ECO:0000313" key="7">
    <source>
        <dbReference type="Proteomes" id="UP001247805"/>
    </source>
</evidence>
<accession>A0ABU3SZY1</accession>
<dbReference type="Gene3D" id="3.40.50.880">
    <property type="match status" value="1"/>
</dbReference>
<keyword evidence="7" id="KW-1185">Reference proteome</keyword>
<name>A0ABU3SZY1_9ALTE</name>
<keyword evidence="1 6" id="KW-0378">Hydrolase</keyword>
<evidence type="ECO:0000256" key="2">
    <source>
        <dbReference type="ARBA" id="ARBA00023295"/>
    </source>
</evidence>
<dbReference type="CDD" id="cd03143">
    <property type="entry name" value="A4_beta-galactosidase_middle_domain"/>
    <property type="match status" value="1"/>
</dbReference>
<dbReference type="InterPro" id="IPR017853">
    <property type="entry name" value="GH"/>
</dbReference>
<dbReference type="PROSITE" id="PS51257">
    <property type="entry name" value="PROKAR_LIPOPROTEIN"/>
    <property type="match status" value="1"/>
</dbReference>
<dbReference type="Proteomes" id="UP001247805">
    <property type="component" value="Unassembled WGS sequence"/>
</dbReference>
<evidence type="ECO:0000256" key="1">
    <source>
        <dbReference type="ARBA" id="ARBA00022801"/>
    </source>
</evidence>
<reference evidence="6 7" key="1">
    <citation type="submission" date="2023-10" db="EMBL/GenBank/DDBJ databases">
        <title>Glaciecola aquimarina strain GGW-M5 nov., isolated from a coastal seawater.</title>
        <authorList>
            <person name="Bayburt H."/>
            <person name="Kim J.M."/>
            <person name="Choi B.J."/>
            <person name="Jeon C.O."/>
        </authorList>
    </citation>
    <scope>NUCLEOTIDE SEQUENCE [LARGE SCALE GENOMIC DNA]</scope>
    <source>
        <strain evidence="6 7">KCTC 32108</strain>
    </source>
</reference>
<feature type="signal peptide" evidence="4">
    <location>
        <begin position="1"/>
        <end position="25"/>
    </location>
</feature>
<feature type="domain" description="Glycoside hydrolase family 42 N-terminal" evidence="5">
    <location>
        <begin position="290"/>
        <end position="444"/>
    </location>
</feature>
<protein>
    <submittedName>
        <fullName evidence="6">Beta-galactosidase</fullName>
        <ecNumber evidence="6">3.2.1.23</ecNumber>
    </submittedName>
</protein>
<organism evidence="6 7">
    <name type="scientific">Paraglaciecola aquimarina</name>
    <dbReference type="NCBI Taxonomy" id="1235557"/>
    <lineage>
        <taxon>Bacteria</taxon>
        <taxon>Pseudomonadati</taxon>
        <taxon>Pseudomonadota</taxon>
        <taxon>Gammaproteobacteria</taxon>
        <taxon>Alteromonadales</taxon>
        <taxon>Alteromonadaceae</taxon>
        <taxon>Paraglaciecola</taxon>
    </lineage>
</organism>
<keyword evidence="3" id="KW-0175">Coiled coil</keyword>
<evidence type="ECO:0000256" key="3">
    <source>
        <dbReference type="SAM" id="Coils"/>
    </source>
</evidence>
<evidence type="ECO:0000313" key="6">
    <source>
        <dbReference type="EMBL" id="MDU0355576.1"/>
    </source>
</evidence>
<feature type="chain" id="PRO_5046196527" evidence="4">
    <location>
        <begin position="26"/>
        <end position="773"/>
    </location>
</feature>
<comment type="caution">
    <text evidence="6">The sequence shown here is derived from an EMBL/GenBank/DDBJ whole genome shotgun (WGS) entry which is preliminary data.</text>
</comment>